<dbReference type="RefSeq" id="WP_101499545.1">
    <property type="nucleotide sequence ID" value="NZ_CP025583.1"/>
</dbReference>
<dbReference type="Pfam" id="PF20044">
    <property type="entry name" value="DUF6446"/>
    <property type="match status" value="1"/>
</dbReference>
<keyword evidence="1" id="KW-0418">Kinase</keyword>
<keyword evidence="2" id="KW-1185">Reference proteome</keyword>
<dbReference type="EMBL" id="CP025583">
    <property type="protein sequence ID" value="AUM74197.1"/>
    <property type="molecule type" value="Genomic_DNA"/>
</dbReference>
<protein>
    <submittedName>
        <fullName evidence="1">Histidine kinase</fullName>
    </submittedName>
</protein>
<evidence type="ECO:0000313" key="2">
    <source>
        <dbReference type="Proteomes" id="UP000234882"/>
    </source>
</evidence>
<organism evidence="1 2">
    <name type="scientific">Paracoccus jeotgali</name>
    <dbReference type="NCBI Taxonomy" id="2065379"/>
    <lineage>
        <taxon>Bacteria</taxon>
        <taxon>Pseudomonadati</taxon>
        <taxon>Pseudomonadota</taxon>
        <taxon>Alphaproteobacteria</taxon>
        <taxon>Rhodobacterales</taxon>
        <taxon>Paracoccaceae</taxon>
        <taxon>Paracoccus</taxon>
    </lineage>
</organism>
<reference evidence="2" key="1">
    <citation type="submission" date="2017-12" db="EMBL/GenBank/DDBJ databases">
        <title>Genomic analysis of Paracoccus sp. CBA4604.</title>
        <authorList>
            <person name="Roh S.W."/>
            <person name="Kim J.Y."/>
            <person name="Kim J.S."/>
        </authorList>
    </citation>
    <scope>NUCLEOTIDE SEQUENCE [LARGE SCALE GENOMIC DNA]</scope>
    <source>
        <strain evidence="2">CBA4604</strain>
    </source>
</reference>
<evidence type="ECO:0000313" key="1">
    <source>
        <dbReference type="EMBL" id="AUM74197.1"/>
    </source>
</evidence>
<dbReference type="KEGG" id="paru:CYR75_07890"/>
<dbReference type="GO" id="GO:0016301">
    <property type="term" value="F:kinase activity"/>
    <property type="evidence" value="ECO:0007669"/>
    <property type="project" value="UniProtKB-KW"/>
</dbReference>
<keyword evidence="1" id="KW-0808">Transferase</keyword>
<proteinExistence type="predicted"/>
<dbReference type="AlphaFoldDB" id="A0A2K9MEW2"/>
<dbReference type="Proteomes" id="UP000234882">
    <property type="component" value="Chromosome"/>
</dbReference>
<name>A0A2K9MEW2_9RHOB</name>
<accession>A0A2K9MEW2</accession>
<gene>
    <name evidence="1" type="ORF">CYR75_07890</name>
</gene>
<dbReference type="InterPro" id="IPR045616">
    <property type="entry name" value="DUF6446"/>
</dbReference>
<sequence>MSSGKILVSMLLLSALLTGMAIYYMQVYGFYEPVDDITGAEQIHLADAQGTLLPVQVSEFRGIDAESSPLRYRACFRLDDPALPAAAQPYPDATPLVGPRWFSCFSARGLTGDLQSGAARAFLGERNILPGVDRVIAVYPDGRAFAWHQLNETAEETKVIK</sequence>
<dbReference type="OrthoDB" id="7819947at2"/>